<dbReference type="SMART" id="SM00287">
    <property type="entry name" value="SH3b"/>
    <property type="match status" value="1"/>
</dbReference>
<dbReference type="Proteomes" id="UP001296993">
    <property type="component" value="Unassembled WGS sequence"/>
</dbReference>
<dbReference type="Gene3D" id="3.20.20.370">
    <property type="entry name" value="Glycoside hydrolase/deacetylase"/>
    <property type="match status" value="1"/>
</dbReference>
<dbReference type="InterPro" id="IPR050248">
    <property type="entry name" value="Polysacc_deacetylase_ArnD"/>
</dbReference>
<name>A0ABS4XGQ6_9MICC</name>
<dbReference type="SUPFAM" id="SSF88713">
    <property type="entry name" value="Glycoside hydrolase/deacetylase"/>
    <property type="match status" value="1"/>
</dbReference>
<evidence type="ECO:0000259" key="1">
    <source>
        <dbReference type="PROSITE" id="PS51781"/>
    </source>
</evidence>
<dbReference type="Pfam" id="PF08239">
    <property type="entry name" value="SH3_3"/>
    <property type="match status" value="1"/>
</dbReference>
<accession>A0ABS4XGQ6</accession>
<dbReference type="Pfam" id="PF01522">
    <property type="entry name" value="Polysacc_deac_1"/>
    <property type="match status" value="1"/>
</dbReference>
<dbReference type="InterPro" id="IPR011330">
    <property type="entry name" value="Glyco_hydro/deAcase_b/a-brl"/>
</dbReference>
<dbReference type="InterPro" id="IPR002509">
    <property type="entry name" value="NODB_dom"/>
</dbReference>
<proteinExistence type="predicted"/>
<dbReference type="Gene3D" id="2.30.30.40">
    <property type="entry name" value="SH3 Domains"/>
    <property type="match status" value="1"/>
</dbReference>
<comment type="caution">
    <text evidence="2">The sequence shown here is derived from an EMBL/GenBank/DDBJ whole genome shotgun (WGS) entry which is preliminary data.</text>
</comment>
<dbReference type="RefSeq" id="WP_210000007.1">
    <property type="nucleotide sequence ID" value="NZ_BAAAJY010000001.1"/>
</dbReference>
<dbReference type="PANTHER" id="PTHR10587">
    <property type="entry name" value="GLYCOSYL TRANSFERASE-RELATED"/>
    <property type="match status" value="1"/>
</dbReference>
<sequence>METTAALNLRKSANANSKVVLTIPRGSLLSPLQRATNGWYKVKYKSRTGWVSHKFVVTLEQAPSQKFDVHRGHNRTNRVILTYDDCPLNLKGYKSVLDYAAGRNIGLVIAPTGNCLKKFKKKYGVDIAEMARAKGQWIISHTATHPDMRALSCAAGAKELTRGGIATNVGRPPYGAINDNVRCAFKKAHMSIWTWTRTTRDMDVKSKKITISRAAAAGRGETVLMHMHWYGFSPNSIAQIRDRLGKKKVNLCRAYRGADGHGAIKKTPLNLPKSLPC</sequence>
<dbReference type="CDD" id="cd10917">
    <property type="entry name" value="CE4_NodB_like_6s_7s"/>
    <property type="match status" value="1"/>
</dbReference>
<reference evidence="2 3" key="1">
    <citation type="submission" date="2021-03" db="EMBL/GenBank/DDBJ databases">
        <title>Sequencing the genomes of 1000 actinobacteria strains.</title>
        <authorList>
            <person name="Klenk H.-P."/>
        </authorList>
    </citation>
    <scope>NUCLEOTIDE SEQUENCE [LARGE SCALE GENOMIC DNA]</scope>
    <source>
        <strain evidence="2 3">DSM 15797</strain>
    </source>
</reference>
<evidence type="ECO:0000313" key="3">
    <source>
        <dbReference type="Proteomes" id="UP001296993"/>
    </source>
</evidence>
<dbReference type="PROSITE" id="PS51781">
    <property type="entry name" value="SH3B"/>
    <property type="match status" value="1"/>
</dbReference>
<organism evidence="2 3">
    <name type="scientific">Paeniglutamicibacter kerguelensis</name>
    <dbReference type="NCBI Taxonomy" id="254788"/>
    <lineage>
        <taxon>Bacteria</taxon>
        <taxon>Bacillati</taxon>
        <taxon>Actinomycetota</taxon>
        <taxon>Actinomycetes</taxon>
        <taxon>Micrococcales</taxon>
        <taxon>Micrococcaceae</taxon>
        <taxon>Paeniglutamicibacter</taxon>
    </lineage>
</organism>
<dbReference type="EMBL" id="JAGIOF010000001">
    <property type="protein sequence ID" value="MBP2387632.1"/>
    <property type="molecule type" value="Genomic_DNA"/>
</dbReference>
<dbReference type="InterPro" id="IPR036028">
    <property type="entry name" value="SH3-like_dom_sf"/>
</dbReference>
<dbReference type="InterPro" id="IPR003646">
    <property type="entry name" value="SH3-like_bac-type"/>
</dbReference>
<evidence type="ECO:0000313" key="2">
    <source>
        <dbReference type="EMBL" id="MBP2387632.1"/>
    </source>
</evidence>
<gene>
    <name evidence="2" type="ORF">JOF47_003143</name>
</gene>
<dbReference type="SUPFAM" id="SSF50044">
    <property type="entry name" value="SH3-domain"/>
    <property type="match status" value="1"/>
</dbReference>
<protein>
    <submittedName>
        <fullName evidence="2">Peptidoglycan/xylan/chitin deacetylase (PgdA/CDA1 family)</fullName>
    </submittedName>
</protein>
<feature type="domain" description="SH3b" evidence="1">
    <location>
        <begin position="1"/>
        <end position="60"/>
    </location>
</feature>
<keyword evidence="3" id="KW-1185">Reference proteome</keyword>